<reference evidence="1 2" key="1">
    <citation type="submission" date="2024-05" db="EMBL/GenBank/DDBJ databases">
        <title>Haplotype-resolved chromosome-level genome assembly of Huyou (Citrus changshanensis).</title>
        <authorList>
            <person name="Miao C."/>
            <person name="Chen W."/>
            <person name="Wu Y."/>
            <person name="Wang L."/>
            <person name="Zhao S."/>
            <person name="Grierson D."/>
            <person name="Xu C."/>
            <person name="Chen K."/>
        </authorList>
    </citation>
    <scope>NUCLEOTIDE SEQUENCE [LARGE SCALE GENOMIC DNA]</scope>
    <source>
        <strain evidence="1">01-14</strain>
        <tissue evidence="1">Leaf</tissue>
    </source>
</reference>
<sequence length="89" mass="9978">MDTVGSFVKNMPVCQKASGILFSDKFCDKICFENALLVAYVSPVSQSRTLQFQLSSFYAISSILTCKYNSHTCIDTQIYNAVFDPLILF</sequence>
<proteinExistence type="predicted"/>
<evidence type="ECO:0000313" key="2">
    <source>
        <dbReference type="Proteomes" id="UP001428341"/>
    </source>
</evidence>
<dbReference type="EMBL" id="JBCGBO010000002">
    <property type="protein sequence ID" value="KAK9221565.1"/>
    <property type="molecule type" value="Genomic_DNA"/>
</dbReference>
<keyword evidence="2" id="KW-1185">Reference proteome</keyword>
<dbReference type="AlphaFoldDB" id="A0AAP0MQT6"/>
<comment type="caution">
    <text evidence="1">The sequence shown here is derived from an EMBL/GenBank/DDBJ whole genome shotgun (WGS) entry which is preliminary data.</text>
</comment>
<gene>
    <name evidence="1" type="ORF">WN944_009992</name>
</gene>
<organism evidence="1 2">
    <name type="scientific">Citrus x changshan-huyou</name>
    <dbReference type="NCBI Taxonomy" id="2935761"/>
    <lineage>
        <taxon>Eukaryota</taxon>
        <taxon>Viridiplantae</taxon>
        <taxon>Streptophyta</taxon>
        <taxon>Embryophyta</taxon>
        <taxon>Tracheophyta</taxon>
        <taxon>Spermatophyta</taxon>
        <taxon>Magnoliopsida</taxon>
        <taxon>eudicotyledons</taxon>
        <taxon>Gunneridae</taxon>
        <taxon>Pentapetalae</taxon>
        <taxon>rosids</taxon>
        <taxon>malvids</taxon>
        <taxon>Sapindales</taxon>
        <taxon>Rutaceae</taxon>
        <taxon>Aurantioideae</taxon>
        <taxon>Citrus</taxon>
    </lineage>
</organism>
<evidence type="ECO:0000313" key="1">
    <source>
        <dbReference type="EMBL" id="KAK9221565.1"/>
    </source>
</evidence>
<dbReference type="Proteomes" id="UP001428341">
    <property type="component" value="Unassembled WGS sequence"/>
</dbReference>
<accession>A0AAP0MQT6</accession>
<name>A0AAP0MQT6_9ROSI</name>
<protein>
    <submittedName>
        <fullName evidence="1">Uncharacterized protein</fullName>
    </submittedName>
</protein>